<reference evidence="2" key="1">
    <citation type="submission" date="2006-10" db="EMBL/GenBank/DDBJ databases">
        <authorList>
            <person name="Amadeo P."/>
            <person name="Zhao Q."/>
            <person name="Wortman J."/>
            <person name="Fraser-Liggett C."/>
            <person name="Carlton J."/>
        </authorList>
    </citation>
    <scope>NUCLEOTIDE SEQUENCE</scope>
    <source>
        <strain evidence="2">G3</strain>
    </source>
</reference>
<dbReference type="Proteomes" id="UP000001542">
    <property type="component" value="Unassembled WGS sequence"/>
</dbReference>
<proteinExistence type="predicted"/>
<protein>
    <recommendedName>
        <fullName evidence="1">Trafficking protein particle complex subunit 11 C-terminal domain-containing protein</fullName>
    </recommendedName>
</protein>
<dbReference type="InParanoid" id="A2FF60"/>
<dbReference type="EMBL" id="DS113757">
    <property type="protein sequence ID" value="EAX96473.1"/>
    <property type="molecule type" value="Genomic_DNA"/>
</dbReference>
<reference evidence="2" key="2">
    <citation type="journal article" date="2007" name="Science">
        <title>Draft genome sequence of the sexually transmitted pathogen Trichomonas vaginalis.</title>
        <authorList>
            <person name="Carlton J.M."/>
            <person name="Hirt R.P."/>
            <person name="Silva J.C."/>
            <person name="Delcher A.L."/>
            <person name="Schatz M."/>
            <person name="Zhao Q."/>
            <person name="Wortman J.R."/>
            <person name="Bidwell S.L."/>
            <person name="Alsmark U.C.M."/>
            <person name="Besteiro S."/>
            <person name="Sicheritz-Ponten T."/>
            <person name="Noel C.J."/>
            <person name="Dacks J.B."/>
            <person name="Foster P.G."/>
            <person name="Simillion C."/>
            <person name="Van de Peer Y."/>
            <person name="Miranda-Saavedra D."/>
            <person name="Barton G.J."/>
            <person name="Westrop G.D."/>
            <person name="Mueller S."/>
            <person name="Dessi D."/>
            <person name="Fiori P.L."/>
            <person name="Ren Q."/>
            <person name="Paulsen I."/>
            <person name="Zhang H."/>
            <person name="Bastida-Corcuera F.D."/>
            <person name="Simoes-Barbosa A."/>
            <person name="Brown M.T."/>
            <person name="Hayes R.D."/>
            <person name="Mukherjee M."/>
            <person name="Okumura C.Y."/>
            <person name="Schneider R."/>
            <person name="Smith A.J."/>
            <person name="Vanacova S."/>
            <person name="Villalvazo M."/>
            <person name="Haas B.J."/>
            <person name="Pertea M."/>
            <person name="Feldblyum T.V."/>
            <person name="Utterback T.R."/>
            <person name="Shu C.L."/>
            <person name="Osoegawa K."/>
            <person name="de Jong P.J."/>
            <person name="Hrdy I."/>
            <person name="Horvathova L."/>
            <person name="Zubacova Z."/>
            <person name="Dolezal P."/>
            <person name="Malik S.B."/>
            <person name="Logsdon J.M. Jr."/>
            <person name="Henze K."/>
            <person name="Gupta A."/>
            <person name="Wang C.C."/>
            <person name="Dunne R.L."/>
            <person name="Upcroft J.A."/>
            <person name="Upcroft P."/>
            <person name="White O."/>
            <person name="Salzberg S.L."/>
            <person name="Tang P."/>
            <person name="Chiu C.-H."/>
            <person name="Lee Y.-S."/>
            <person name="Embley T.M."/>
            <person name="Coombs G.H."/>
            <person name="Mottram J.C."/>
            <person name="Tachezy J."/>
            <person name="Fraser-Liggett C.M."/>
            <person name="Johnson P.J."/>
        </authorList>
    </citation>
    <scope>NUCLEOTIDE SEQUENCE [LARGE SCALE GENOMIC DNA]</scope>
    <source>
        <strain evidence="2">G3</strain>
    </source>
</reference>
<dbReference type="KEGG" id="tva:4754245"/>
<organism evidence="2 3">
    <name type="scientific">Trichomonas vaginalis (strain ATCC PRA-98 / G3)</name>
    <dbReference type="NCBI Taxonomy" id="412133"/>
    <lineage>
        <taxon>Eukaryota</taxon>
        <taxon>Metamonada</taxon>
        <taxon>Parabasalia</taxon>
        <taxon>Trichomonadida</taxon>
        <taxon>Trichomonadidae</taxon>
        <taxon>Trichomonas</taxon>
    </lineage>
</organism>
<dbReference type="Pfam" id="PF12742">
    <property type="entry name" value="Gryzun-like"/>
    <property type="match status" value="1"/>
</dbReference>
<sequence length="536" mass="61062">MMKSRTDLISKLNNYGNLIENGNYKEADAESESLLDYIMGYHFYTLLGKYFKLKSKIDENANQSDKILLDYLILLSKRVNLSNASDFANKLTLLLTSDQQISLKIPTRLSGIVPIDIKLNYHQDDIYSGSNAFLYINIWSDLPYDLTCCKLEIEFTHNRGPATSLVINNIDILSKQLNKQVATSIIPHRVSSQKVSKILLTIEGKTIEFEIQRQVSIKVLPDPNACKIEVQKPNRSLIGVQIPVNITFKAPYTELIDIQPTFQCTNNFPPIIEGDFLPFNMKVGESVTKLFYFESNTPVFTTVVMNVVFQTEISGETKIKHVINFDFISPFIVKPFLFDSNYQEQRNPKLSNDTTYLLETSLLNDLQDNILIEKIEDCQATDLPCLLEPGERYTFTVIQKPGPANRKIHFVSKDEKIVFFLKMQPFAELVRKTHYNFKSPTEAIINTKFNCVIEIDKTQDTEKACGIIHIIVDKSSQFAEIGPSEVNTVVWSSKVTQIPITFIPMVAGSYILPKITIIDETSVPQEFIRSIIVNYQ</sequence>
<evidence type="ECO:0000259" key="1">
    <source>
        <dbReference type="Pfam" id="PF12742"/>
    </source>
</evidence>
<dbReference type="RefSeq" id="XP_001309403.1">
    <property type="nucleotide sequence ID" value="XM_001309402.1"/>
</dbReference>
<feature type="domain" description="Trafficking protein particle complex subunit 11 C-terminal" evidence="1">
    <location>
        <begin position="461"/>
        <end position="517"/>
    </location>
</feature>
<dbReference type="AlphaFoldDB" id="A2FF60"/>
<gene>
    <name evidence="2" type="ORF">TVAG_024840</name>
</gene>
<keyword evidence="3" id="KW-1185">Reference proteome</keyword>
<dbReference type="VEuPathDB" id="TrichDB:TVAGG3_0613040"/>
<evidence type="ECO:0000313" key="2">
    <source>
        <dbReference type="EMBL" id="EAX96473.1"/>
    </source>
</evidence>
<dbReference type="InterPro" id="IPR025876">
    <property type="entry name" value="TRAPPC11_C"/>
</dbReference>
<dbReference type="VEuPathDB" id="TrichDB:TVAG_024840"/>
<dbReference type="OrthoDB" id="10615918at2759"/>
<name>A2FF60_TRIV3</name>
<evidence type="ECO:0000313" key="3">
    <source>
        <dbReference type="Proteomes" id="UP000001542"/>
    </source>
</evidence>
<accession>A2FF60</accession>